<name>A0A7K0G332_9SPHI</name>
<reference evidence="7 8" key="1">
    <citation type="submission" date="2019-11" db="EMBL/GenBank/DDBJ databases">
        <title>Pedobacter petrophilus genome.</title>
        <authorList>
            <person name="Feldbauer M.J."/>
            <person name="Newman J.D."/>
        </authorList>
    </citation>
    <scope>NUCLEOTIDE SEQUENCE [LARGE SCALE GENOMIC DNA]</scope>
    <source>
        <strain evidence="7 8">LMG 29686</strain>
    </source>
</reference>
<dbReference type="InterPro" id="IPR052964">
    <property type="entry name" value="Sporulation_signal_mat"/>
</dbReference>
<evidence type="ECO:0000313" key="8">
    <source>
        <dbReference type="Proteomes" id="UP000487757"/>
    </source>
</evidence>
<evidence type="ECO:0000256" key="3">
    <source>
        <dbReference type="ARBA" id="ARBA00022989"/>
    </source>
</evidence>
<dbReference type="RefSeq" id="WP_154282444.1">
    <property type="nucleotide sequence ID" value="NZ_JBHUJQ010000001.1"/>
</dbReference>
<evidence type="ECO:0000256" key="2">
    <source>
        <dbReference type="ARBA" id="ARBA00022692"/>
    </source>
</evidence>
<feature type="transmembrane region" description="Helical" evidence="5">
    <location>
        <begin position="281"/>
        <end position="298"/>
    </location>
</feature>
<feature type="transmembrane region" description="Helical" evidence="5">
    <location>
        <begin position="130"/>
        <end position="149"/>
    </location>
</feature>
<feature type="transmembrane region" description="Helical" evidence="5">
    <location>
        <begin position="214"/>
        <end position="238"/>
    </location>
</feature>
<dbReference type="GO" id="GO:0012505">
    <property type="term" value="C:endomembrane system"/>
    <property type="evidence" value="ECO:0007669"/>
    <property type="project" value="UniProtKB-SubCell"/>
</dbReference>
<dbReference type="PANTHER" id="PTHR39535:SF2">
    <property type="entry name" value="HTTM DOMAIN-CONTAINING PROTEIN"/>
    <property type="match status" value="1"/>
</dbReference>
<keyword evidence="4 5" id="KW-0472">Membrane</keyword>
<feature type="transmembrane region" description="Helical" evidence="5">
    <location>
        <begin position="161"/>
        <end position="181"/>
    </location>
</feature>
<dbReference type="Proteomes" id="UP000487757">
    <property type="component" value="Unassembled WGS sequence"/>
</dbReference>
<dbReference type="InterPro" id="IPR053934">
    <property type="entry name" value="HTTM_dom"/>
</dbReference>
<feature type="transmembrane region" description="Helical" evidence="5">
    <location>
        <begin position="250"/>
        <end position="275"/>
    </location>
</feature>
<protein>
    <recommendedName>
        <fullName evidence="6">HTTM-like domain-containing protein</fullName>
    </recommendedName>
</protein>
<evidence type="ECO:0000256" key="1">
    <source>
        <dbReference type="ARBA" id="ARBA00004127"/>
    </source>
</evidence>
<dbReference type="SMART" id="SM00752">
    <property type="entry name" value="HTTM"/>
    <property type="match status" value="1"/>
</dbReference>
<dbReference type="AlphaFoldDB" id="A0A7K0G332"/>
<evidence type="ECO:0000256" key="4">
    <source>
        <dbReference type="ARBA" id="ARBA00023136"/>
    </source>
</evidence>
<dbReference type="PANTHER" id="PTHR39535">
    <property type="entry name" value="SPORULATION-DELAYING PROTEIN SDPB"/>
    <property type="match status" value="1"/>
</dbReference>
<dbReference type="OrthoDB" id="1496138at2"/>
<accession>A0A7K0G332</accession>
<sequence>MELKLKPSESYLKQLSFFRVIIALFCIFQAMAIYPNLLELYGANGMINSEIGDAFISNVLIRPNIQNLYPYLSPYLSAELFSYLVFYIYVLFLLLLTVGYRVRLFSALSWLFHLILINSALHFNYGVEQFTKICLFYCVIMPTGYFAAISKKVINETKNDLIPFISVKILQFHLCIVYFFGGLGKIKGTHWLNGEAIWRSIEQPQFQQFDMSWIAAYPLVLKLLGLFVVFIEISYPIFVNIKKMRGIHLILVIILHLNIAIFMGLRYFAAIMILFNLSAYGYSYLSAFSHQFINRILSVMNKYKRILKNVFATPNIQNYD</sequence>
<feature type="transmembrane region" description="Helical" evidence="5">
    <location>
        <begin position="80"/>
        <end position="100"/>
    </location>
</feature>
<organism evidence="7 8">
    <name type="scientific">Pedobacter petrophilus</name>
    <dbReference type="NCBI Taxonomy" id="1908241"/>
    <lineage>
        <taxon>Bacteria</taxon>
        <taxon>Pseudomonadati</taxon>
        <taxon>Bacteroidota</taxon>
        <taxon>Sphingobacteriia</taxon>
        <taxon>Sphingobacteriales</taxon>
        <taxon>Sphingobacteriaceae</taxon>
        <taxon>Pedobacter</taxon>
    </lineage>
</organism>
<feature type="domain" description="HTTM-like" evidence="6">
    <location>
        <begin position="12"/>
        <end position="281"/>
    </location>
</feature>
<keyword evidence="2 5" id="KW-0812">Transmembrane</keyword>
<dbReference type="EMBL" id="WKKH01000038">
    <property type="protein sequence ID" value="MRX78032.1"/>
    <property type="molecule type" value="Genomic_DNA"/>
</dbReference>
<gene>
    <name evidence="7" type="ORF">GJU39_18285</name>
</gene>
<proteinExistence type="predicted"/>
<feature type="transmembrane region" description="Helical" evidence="5">
    <location>
        <begin position="16"/>
        <end position="34"/>
    </location>
</feature>
<evidence type="ECO:0000256" key="5">
    <source>
        <dbReference type="SAM" id="Phobius"/>
    </source>
</evidence>
<evidence type="ECO:0000313" key="7">
    <source>
        <dbReference type="EMBL" id="MRX78032.1"/>
    </source>
</evidence>
<keyword evidence="8" id="KW-1185">Reference proteome</keyword>
<dbReference type="Pfam" id="PF05090">
    <property type="entry name" value="HTTM"/>
    <property type="match status" value="1"/>
</dbReference>
<comment type="caution">
    <text evidence="7">The sequence shown here is derived from an EMBL/GenBank/DDBJ whole genome shotgun (WGS) entry which is preliminary data.</text>
</comment>
<comment type="subcellular location">
    <subcellularLocation>
        <location evidence="1">Endomembrane system</location>
        <topology evidence="1">Multi-pass membrane protein</topology>
    </subcellularLocation>
</comment>
<dbReference type="InterPro" id="IPR011020">
    <property type="entry name" value="HTTM-like"/>
</dbReference>
<keyword evidence="3 5" id="KW-1133">Transmembrane helix</keyword>
<evidence type="ECO:0000259" key="6">
    <source>
        <dbReference type="SMART" id="SM00752"/>
    </source>
</evidence>
<feature type="transmembrane region" description="Helical" evidence="5">
    <location>
        <begin position="107"/>
        <end position="124"/>
    </location>
</feature>